<dbReference type="STRING" id="554055.A0A2P6VRV4"/>
<dbReference type="PRINTS" id="PR00320">
    <property type="entry name" value="GPROTEINBRPT"/>
</dbReference>
<dbReference type="EMBL" id="LHPF02000001">
    <property type="protein sequence ID" value="PSC76836.1"/>
    <property type="molecule type" value="Genomic_DNA"/>
</dbReference>
<feature type="domain" description="WDR36/Utp21 C-terminal" evidence="5">
    <location>
        <begin position="785"/>
        <end position="1048"/>
    </location>
</feature>
<dbReference type="GO" id="GO:0006364">
    <property type="term" value="P:rRNA processing"/>
    <property type="evidence" value="ECO:0007669"/>
    <property type="project" value="InterPro"/>
</dbReference>
<feature type="repeat" description="WD" evidence="3">
    <location>
        <begin position="156"/>
        <end position="178"/>
    </location>
</feature>
<feature type="region of interest" description="Disordered" evidence="4">
    <location>
        <begin position="709"/>
        <end position="757"/>
    </location>
</feature>
<evidence type="ECO:0000259" key="5">
    <source>
        <dbReference type="Pfam" id="PF04192"/>
    </source>
</evidence>
<dbReference type="InterPro" id="IPR020472">
    <property type="entry name" value="WD40_PAC1"/>
</dbReference>
<evidence type="ECO:0000256" key="1">
    <source>
        <dbReference type="ARBA" id="ARBA00022574"/>
    </source>
</evidence>
<evidence type="ECO:0000259" key="6">
    <source>
        <dbReference type="Pfam" id="PF25171"/>
    </source>
</evidence>
<evidence type="ECO:0000256" key="2">
    <source>
        <dbReference type="ARBA" id="ARBA00022737"/>
    </source>
</evidence>
<dbReference type="Pfam" id="PF25171">
    <property type="entry name" value="Beta-prop_WDR36-Utp21_1st"/>
    <property type="match status" value="1"/>
</dbReference>
<feature type="repeat" description="WD" evidence="3">
    <location>
        <begin position="605"/>
        <end position="646"/>
    </location>
</feature>
<dbReference type="GO" id="GO:0034388">
    <property type="term" value="C:Pwp2p-containing subcomplex of 90S preribosome"/>
    <property type="evidence" value="ECO:0007669"/>
    <property type="project" value="TreeGrafter"/>
</dbReference>
<dbReference type="PROSITE" id="PS50294">
    <property type="entry name" value="WD_REPEATS_REGION"/>
    <property type="match status" value="2"/>
</dbReference>
<keyword evidence="2" id="KW-0677">Repeat</keyword>
<reference evidence="7 8" key="1">
    <citation type="journal article" date="2018" name="Plant J.">
        <title>Genome sequences of Chlorella sorokiniana UTEX 1602 and Micractinium conductrix SAG 241.80: implications to maltose excretion by a green alga.</title>
        <authorList>
            <person name="Arriola M.B."/>
            <person name="Velmurugan N."/>
            <person name="Zhang Y."/>
            <person name="Plunkett M.H."/>
            <person name="Hondzo H."/>
            <person name="Barney B.M."/>
        </authorList>
    </citation>
    <scope>NUCLEOTIDE SEQUENCE [LARGE SCALE GENOMIC DNA]</scope>
    <source>
        <strain evidence="7 8">SAG 241.80</strain>
    </source>
</reference>
<feature type="compositionally biased region" description="Acidic residues" evidence="4">
    <location>
        <begin position="886"/>
        <end position="896"/>
    </location>
</feature>
<dbReference type="Gene3D" id="2.130.10.10">
    <property type="entry name" value="YVTN repeat-like/Quinoprotein amine dehydrogenase"/>
    <property type="match status" value="2"/>
</dbReference>
<dbReference type="GO" id="GO:0032040">
    <property type="term" value="C:small-subunit processome"/>
    <property type="evidence" value="ECO:0007669"/>
    <property type="project" value="InterPro"/>
</dbReference>
<feature type="compositionally biased region" description="Acidic residues" evidence="4">
    <location>
        <begin position="717"/>
        <end position="730"/>
    </location>
</feature>
<dbReference type="InterPro" id="IPR059157">
    <property type="entry name" value="WDR36-Utp21_N"/>
</dbReference>
<dbReference type="InterPro" id="IPR001680">
    <property type="entry name" value="WD40_rpt"/>
</dbReference>
<name>A0A2P6VRV4_9CHLO</name>
<accession>A0A2P6VRV4</accession>
<dbReference type="PROSITE" id="PS00678">
    <property type="entry name" value="WD_REPEATS_1"/>
    <property type="match status" value="1"/>
</dbReference>
<sequence>MSGALFSPFRALGYITDSVPFAVQRRGAATFLTVSVGKAWQIYNTDKLRLALVGPQLKHAITALACKGDLTFTATRDGAILEHRRVHASGAYAAGGHEGEVLQLLVLGDRLLSLGADRRLLVWRIGEYAAPEVAVQLGSDFTPTCLAHPDTYLNKVVVGSADGRLQLWNFSTARLLYTFPGWGSAVRCLVPSPALDVVGVGLGDGRAILHNLRYDDTLLTLHNAAGAGTNADRFLTGSDAQAAALAAPAAVTTLAFRTGTGVPLMAAGGPAGVITVWNLEARRMHTLIKDAHDSSLVALHFFAGEPLLMSAGTDNAVKQWVFDAVDGAARLLKFRSGHAAPPTVVRHYGAGCLLLSAGEDRAFRAFSTIQDAQSRELSQHHTARRAKRLKIDEQELKLSAVTALDACDVRERDWSNVVTAHAGDTRAYVWRLQNYALGEWVLFPPGKQLAGAPETQVTSVCLSRCGNFGFVGSEGGRLDRYNMQSGLHRGSYCRAPKLMQEAIRKSAPGVPAPTALLSDPGLTAHSGPITGVCSDSCNRLVVTAGADGYVRVWDFRKRSLKAEIKVGVPITRLACHPGTGLMAAACADNAIRMFDLEAAHLVRQFRGHTAPINDMLVSDDCRWLLSASADGTVRCWDIPGARVLQVMRLGGGAVTSLSLGPQQDLLATAHAGRRGIYLWANQMLFGSGADILPSEAAVWVRLPDAAGSGDGAFSSSDSDEAHEEAEEEEQQQQQGAAGKRQQAQQSARRQQGEAAEAAALDPAAAAAAGAGYAARDGAGAPTPLAPALATLSMLPRTQWQNLVHLDTIKARNKPMEPPTKPAAAPFFLPTLAGVDSGRNPVFDYERPPLGGEADAGADAAVIGGGGGEAAADAALAAKAAAAWGDDADEELGDAEEEERRQDGAADAAAPAGRVLRTRMQAEHSPLVRLLRACGAAGNWTSLVAHLRGLSPVALDSEIRSMQVLEGAPQQELDDLALLLQFLEEETGGQRNFEFVQALLRVTLQVHGETIAGHAGLAEVASLAQERLGAAWRRLDGLMQSVRCMVGFLGNLQA</sequence>
<feature type="repeat" description="WD" evidence="3">
    <location>
        <begin position="522"/>
        <end position="563"/>
    </location>
</feature>
<dbReference type="PROSITE" id="PS50082">
    <property type="entry name" value="WD_REPEATS_2"/>
    <property type="match status" value="4"/>
</dbReference>
<protein>
    <submittedName>
        <fullName evidence="7">U3 small nucleolar RNA-associated 21-like protein</fullName>
    </submittedName>
</protein>
<feature type="repeat" description="WD" evidence="3">
    <location>
        <begin position="289"/>
        <end position="320"/>
    </location>
</feature>
<dbReference type="InterPro" id="IPR007319">
    <property type="entry name" value="WDR36/Utp21_C"/>
</dbReference>
<feature type="compositionally biased region" description="Low complexity" evidence="4">
    <location>
        <begin position="731"/>
        <end position="757"/>
    </location>
</feature>
<dbReference type="Pfam" id="PF04192">
    <property type="entry name" value="Utp21"/>
    <property type="match status" value="1"/>
</dbReference>
<dbReference type="Proteomes" id="UP000239649">
    <property type="component" value="Unassembled WGS sequence"/>
</dbReference>
<evidence type="ECO:0000256" key="3">
    <source>
        <dbReference type="PROSITE-ProRule" id="PRU00221"/>
    </source>
</evidence>
<evidence type="ECO:0000313" key="8">
    <source>
        <dbReference type="Proteomes" id="UP000239649"/>
    </source>
</evidence>
<comment type="caution">
    <text evidence="7">The sequence shown here is derived from an EMBL/GenBank/DDBJ whole genome shotgun (WGS) entry which is preliminary data.</text>
</comment>
<dbReference type="Pfam" id="PF25168">
    <property type="entry name" value="Beta-prop_WDR36-Utp21_2nd"/>
    <property type="match status" value="1"/>
</dbReference>
<dbReference type="InterPro" id="IPR019775">
    <property type="entry name" value="WD40_repeat_CS"/>
</dbReference>
<evidence type="ECO:0000313" key="7">
    <source>
        <dbReference type="EMBL" id="PSC76836.1"/>
    </source>
</evidence>
<proteinExistence type="predicted"/>
<evidence type="ECO:0000256" key="4">
    <source>
        <dbReference type="SAM" id="MobiDB-lite"/>
    </source>
</evidence>
<dbReference type="SUPFAM" id="SSF50978">
    <property type="entry name" value="WD40 repeat-like"/>
    <property type="match status" value="2"/>
</dbReference>
<gene>
    <name evidence="7" type="primary">g250</name>
    <name evidence="7" type="ORF">C2E20_0250</name>
</gene>
<dbReference type="InterPro" id="IPR015943">
    <property type="entry name" value="WD40/YVTN_repeat-like_dom_sf"/>
</dbReference>
<keyword evidence="8" id="KW-1185">Reference proteome</keyword>
<organism evidence="7 8">
    <name type="scientific">Micractinium conductrix</name>
    <dbReference type="NCBI Taxonomy" id="554055"/>
    <lineage>
        <taxon>Eukaryota</taxon>
        <taxon>Viridiplantae</taxon>
        <taxon>Chlorophyta</taxon>
        <taxon>core chlorophytes</taxon>
        <taxon>Trebouxiophyceae</taxon>
        <taxon>Chlorellales</taxon>
        <taxon>Chlorellaceae</taxon>
        <taxon>Chlorella clade</taxon>
        <taxon>Micractinium</taxon>
    </lineage>
</organism>
<dbReference type="SMART" id="SM00320">
    <property type="entry name" value="WD40"/>
    <property type="match status" value="10"/>
</dbReference>
<feature type="domain" description="WDR36/Utp21 N-terminal" evidence="6">
    <location>
        <begin position="33"/>
        <end position="323"/>
    </location>
</feature>
<feature type="region of interest" description="Disordered" evidence="4">
    <location>
        <begin position="886"/>
        <end position="912"/>
    </location>
</feature>
<dbReference type="AlphaFoldDB" id="A0A2P6VRV4"/>
<dbReference type="OrthoDB" id="10250769at2759"/>
<dbReference type="PANTHER" id="PTHR22840:SF12">
    <property type="entry name" value="WD REPEAT-CONTAINING PROTEIN 36"/>
    <property type="match status" value="1"/>
</dbReference>
<dbReference type="InterPro" id="IPR036322">
    <property type="entry name" value="WD40_repeat_dom_sf"/>
</dbReference>
<keyword evidence="1 3" id="KW-0853">WD repeat</keyword>
<dbReference type="PANTHER" id="PTHR22840">
    <property type="entry name" value="WD REPEAT-CONTAINING PROTEIN 36"/>
    <property type="match status" value="1"/>
</dbReference>